<accession>A0A4Y2X0A2</accession>
<sequence>MRSYASWSRGENEQLPLVPGVAGCCWHGDTPYGNKQALVGHHLESGWLFSGRSTHHGDLGPFEPIGQLPHWKTSPPSAPADGFLCVAGNHSFTVQWKFGTANCRTQL</sequence>
<protein>
    <submittedName>
        <fullName evidence="1">Uncharacterized protein</fullName>
    </submittedName>
</protein>
<evidence type="ECO:0000313" key="1">
    <source>
        <dbReference type="EMBL" id="GBO42364.1"/>
    </source>
</evidence>
<comment type="caution">
    <text evidence="1">The sequence shown here is derived from an EMBL/GenBank/DDBJ whole genome shotgun (WGS) entry which is preliminary data.</text>
</comment>
<evidence type="ECO:0000313" key="2">
    <source>
        <dbReference type="Proteomes" id="UP000499080"/>
    </source>
</evidence>
<dbReference type="AlphaFoldDB" id="A0A4Y2X0A2"/>
<organism evidence="1 2">
    <name type="scientific">Araneus ventricosus</name>
    <name type="common">Orbweaver spider</name>
    <name type="synonym">Epeira ventricosa</name>
    <dbReference type="NCBI Taxonomy" id="182803"/>
    <lineage>
        <taxon>Eukaryota</taxon>
        <taxon>Metazoa</taxon>
        <taxon>Ecdysozoa</taxon>
        <taxon>Arthropoda</taxon>
        <taxon>Chelicerata</taxon>
        <taxon>Arachnida</taxon>
        <taxon>Araneae</taxon>
        <taxon>Araneomorphae</taxon>
        <taxon>Entelegynae</taxon>
        <taxon>Araneoidea</taxon>
        <taxon>Araneidae</taxon>
        <taxon>Araneus</taxon>
    </lineage>
</organism>
<dbReference type="Proteomes" id="UP000499080">
    <property type="component" value="Unassembled WGS sequence"/>
</dbReference>
<proteinExistence type="predicted"/>
<dbReference type="EMBL" id="BGPR01068399">
    <property type="protein sequence ID" value="GBO42364.1"/>
    <property type="molecule type" value="Genomic_DNA"/>
</dbReference>
<dbReference type="PROSITE" id="PS51257">
    <property type="entry name" value="PROKAR_LIPOPROTEIN"/>
    <property type="match status" value="1"/>
</dbReference>
<keyword evidence="2" id="KW-1185">Reference proteome</keyword>
<reference evidence="1 2" key="1">
    <citation type="journal article" date="2019" name="Sci. Rep.">
        <title>Orb-weaving spider Araneus ventricosus genome elucidates the spidroin gene catalogue.</title>
        <authorList>
            <person name="Kono N."/>
            <person name="Nakamura H."/>
            <person name="Ohtoshi R."/>
            <person name="Moran D.A.P."/>
            <person name="Shinohara A."/>
            <person name="Yoshida Y."/>
            <person name="Fujiwara M."/>
            <person name="Mori M."/>
            <person name="Tomita M."/>
            <person name="Arakawa K."/>
        </authorList>
    </citation>
    <scope>NUCLEOTIDE SEQUENCE [LARGE SCALE GENOMIC DNA]</scope>
</reference>
<name>A0A4Y2X0A2_ARAVE</name>
<gene>
    <name evidence="1" type="ORF">AVEN_204882_1</name>
</gene>